<keyword evidence="1" id="KW-0732">Signal</keyword>
<dbReference type="SUPFAM" id="SSF103247">
    <property type="entry name" value="TT1751-like"/>
    <property type="match status" value="1"/>
</dbReference>
<proteinExistence type="predicted"/>
<keyword evidence="3" id="KW-1185">Reference proteome</keyword>
<dbReference type="EMBL" id="FNEB01000005">
    <property type="protein sequence ID" value="SDI73319.1"/>
    <property type="molecule type" value="Genomic_DNA"/>
</dbReference>
<evidence type="ECO:0000256" key="1">
    <source>
        <dbReference type="SAM" id="SignalP"/>
    </source>
</evidence>
<dbReference type="OrthoDB" id="7363179at2"/>
<gene>
    <name evidence="2" type="ORF">SAMN05421850_1054</name>
</gene>
<evidence type="ECO:0000313" key="2">
    <source>
        <dbReference type="EMBL" id="SDI73319.1"/>
    </source>
</evidence>
<feature type="chain" id="PRO_5011626719" evidence="1">
    <location>
        <begin position="20"/>
        <end position="145"/>
    </location>
</feature>
<dbReference type="AlphaFoldDB" id="A0A1G8MZ96"/>
<name>A0A1G8MZ96_9RHOB</name>
<dbReference type="InterPro" id="IPR035923">
    <property type="entry name" value="TT1751-like_sf"/>
</dbReference>
<dbReference type="Gene3D" id="3.30.310.70">
    <property type="entry name" value="TT1751-like domain"/>
    <property type="match status" value="1"/>
</dbReference>
<organism evidence="2 3">
    <name type="scientific">Lutimaribacter saemankumensis</name>
    <dbReference type="NCBI Taxonomy" id="490829"/>
    <lineage>
        <taxon>Bacteria</taxon>
        <taxon>Pseudomonadati</taxon>
        <taxon>Pseudomonadota</taxon>
        <taxon>Alphaproteobacteria</taxon>
        <taxon>Rhodobacterales</taxon>
        <taxon>Roseobacteraceae</taxon>
        <taxon>Lutimaribacter</taxon>
    </lineage>
</organism>
<dbReference type="Proteomes" id="UP000199340">
    <property type="component" value="Unassembled WGS sequence"/>
</dbReference>
<sequence>MKRFLMATILCATASIAQAQDPVTYATEDSFDDVIFGLENAILDQGLVIDHVSHTGDMLERTKADVGGEVTLFTKADIYSFCSAALSRKVMEINPMNVQFCPYDIFVAQQPGGQVMIGYRTFPAGEMQEVQELLDSIARAAIGLD</sequence>
<accession>A0A1G8MZ96</accession>
<dbReference type="STRING" id="490829.SAMN05421850_1054"/>
<reference evidence="2 3" key="1">
    <citation type="submission" date="2016-10" db="EMBL/GenBank/DDBJ databases">
        <authorList>
            <person name="de Groot N.N."/>
        </authorList>
    </citation>
    <scope>NUCLEOTIDE SEQUENCE [LARGE SCALE GENOMIC DNA]</scope>
    <source>
        <strain evidence="2 3">DSM 28010</strain>
    </source>
</reference>
<evidence type="ECO:0000313" key="3">
    <source>
        <dbReference type="Proteomes" id="UP000199340"/>
    </source>
</evidence>
<dbReference type="RefSeq" id="WP_090028641.1">
    <property type="nucleotide sequence ID" value="NZ_FNEB01000005.1"/>
</dbReference>
<protein>
    <submittedName>
        <fullName evidence="2">Uncharacterized conserved protein, DUF302 family</fullName>
    </submittedName>
</protein>
<feature type="signal peptide" evidence="1">
    <location>
        <begin position="1"/>
        <end position="19"/>
    </location>
</feature>